<dbReference type="Gene3D" id="3.40.50.300">
    <property type="entry name" value="P-loop containing nucleotide triphosphate hydrolases"/>
    <property type="match status" value="2"/>
</dbReference>
<dbReference type="InterPro" id="IPR027417">
    <property type="entry name" value="P-loop_NTPase"/>
</dbReference>
<dbReference type="InterPro" id="IPR000212">
    <property type="entry name" value="DNA_helicase_UvrD/REP"/>
</dbReference>
<dbReference type="OrthoDB" id="9787585at2"/>
<reference evidence="2 3" key="1">
    <citation type="submission" date="2019-06" db="EMBL/GenBank/DDBJ databases">
        <title>Whole genome shotgun sequence of Paenarthrobacter aurescens NBRC 12136.</title>
        <authorList>
            <person name="Hosoyama A."/>
            <person name="Uohara A."/>
            <person name="Ohji S."/>
            <person name="Ichikawa N."/>
        </authorList>
    </citation>
    <scope>NUCLEOTIDE SEQUENCE [LARGE SCALE GENOMIC DNA]</scope>
    <source>
        <strain evidence="2 3">NBRC 12136</strain>
    </source>
</reference>
<dbReference type="EMBL" id="BJMD01000001">
    <property type="protein sequence ID" value="GEB17435.1"/>
    <property type="molecule type" value="Genomic_DNA"/>
</dbReference>
<sequence length="725" mass="81056">MVVNVVRGTNSKPVASDALVASFLEQPQLEGELMIGFPILGASSGPFSVDALYLSLQYGLIIFDLIEGPDLGPYQDRQDDAVRLLSSKLLQHKNLAKKNRLRIDIEAISFAPGVPRLGLSGLDSEYAVTDGTDLLQVVQELDQEQIDEDLFLATLSAIQNISSLRRSRSPRIVKSSTSRGAKLQVLESSIATLDNIQNRAVRETIEGVQRIRGLAGSGKTIVLALKAAYLHAQHPDWRIAVTFNTRSLKDQFTRLITGFVIEQTGEEPIWDNLRIVNSWGGRGGPERSGIYFEFCEANKIEYWDFQSAKRAYGADSAFDGVCTAALANTETPKSMYDAILVDEAQDLPPNFLKLCYFSLTEPRRLVYAYDELQSLSGSGLPSPIEIFGLDERGMPRVDFDVEDTTIGARRDIVLEKCYRNSRPVLVTAHALGFGIYRRPASDAGTGLVQMFDQPRLWEDIGYEVVDGNLQAGTQVALRRTEESSPLFLERHSPLEDLIQFHNFKSQEAQDTWVANEISKNINEDELRYEDIIVINPNPRTSRSNLSPLRARLLKMGINNHLAGVDTSQDIFFNHGAQSITFTGIYRAKGNEAGMIYIVNAHEGDSSGPNLALVRNRLFTAITRSKAWVRVIGFGDKMDDLIREFEMTRRENFKLRFKYPTAAEREELRIVHREVSIAEETQINSRRESISGLIDDLERGSLYLQDLDPSDLARLSKLLGNNSDAN</sequence>
<organism evidence="2 3">
    <name type="scientific">Paenarthrobacter aurescens</name>
    <name type="common">Arthrobacter aurescens</name>
    <dbReference type="NCBI Taxonomy" id="43663"/>
    <lineage>
        <taxon>Bacteria</taxon>
        <taxon>Bacillati</taxon>
        <taxon>Actinomycetota</taxon>
        <taxon>Actinomycetes</taxon>
        <taxon>Micrococcales</taxon>
        <taxon>Micrococcaceae</taxon>
        <taxon>Paenarthrobacter</taxon>
    </lineage>
</organism>
<dbReference type="RefSeq" id="WP_141280802.1">
    <property type="nucleotide sequence ID" value="NZ_BAAAWK010000001.1"/>
</dbReference>
<evidence type="ECO:0000259" key="1">
    <source>
        <dbReference type="Pfam" id="PF13538"/>
    </source>
</evidence>
<name>A0A4Y3NAM9_PAEAU</name>
<dbReference type="Pfam" id="PF13538">
    <property type="entry name" value="UvrD_C_2"/>
    <property type="match status" value="1"/>
</dbReference>
<dbReference type="GO" id="GO:0005829">
    <property type="term" value="C:cytosol"/>
    <property type="evidence" value="ECO:0007669"/>
    <property type="project" value="TreeGrafter"/>
</dbReference>
<dbReference type="GeneID" id="97302347"/>
<dbReference type="GO" id="GO:0033202">
    <property type="term" value="C:DNA helicase complex"/>
    <property type="evidence" value="ECO:0007669"/>
    <property type="project" value="TreeGrafter"/>
</dbReference>
<dbReference type="GO" id="GO:0005524">
    <property type="term" value="F:ATP binding"/>
    <property type="evidence" value="ECO:0007669"/>
    <property type="project" value="InterPro"/>
</dbReference>
<keyword evidence="3" id="KW-1185">Reference proteome</keyword>
<dbReference type="InterPro" id="IPR027785">
    <property type="entry name" value="UvrD-like_helicase_C"/>
</dbReference>
<evidence type="ECO:0000313" key="2">
    <source>
        <dbReference type="EMBL" id="GEB17435.1"/>
    </source>
</evidence>
<accession>A0A4Y3NAM9</accession>
<dbReference type="Proteomes" id="UP000317715">
    <property type="component" value="Unassembled WGS sequence"/>
</dbReference>
<gene>
    <name evidence="2" type="ORF">AAU01_01900</name>
</gene>
<dbReference type="GO" id="GO:0000725">
    <property type="term" value="P:recombinational repair"/>
    <property type="evidence" value="ECO:0007669"/>
    <property type="project" value="TreeGrafter"/>
</dbReference>
<dbReference type="PANTHER" id="PTHR11070:SF2">
    <property type="entry name" value="ATP-DEPENDENT DNA HELICASE SRS2"/>
    <property type="match status" value="1"/>
</dbReference>
<protein>
    <recommendedName>
        <fullName evidence="1">UvrD-like helicase C-terminal domain-containing protein</fullName>
    </recommendedName>
</protein>
<dbReference type="SUPFAM" id="SSF52540">
    <property type="entry name" value="P-loop containing nucleoside triphosphate hydrolases"/>
    <property type="match status" value="1"/>
</dbReference>
<dbReference type="GO" id="GO:0043138">
    <property type="term" value="F:3'-5' DNA helicase activity"/>
    <property type="evidence" value="ECO:0007669"/>
    <property type="project" value="TreeGrafter"/>
</dbReference>
<comment type="caution">
    <text evidence="2">The sequence shown here is derived from an EMBL/GenBank/DDBJ whole genome shotgun (WGS) entry which is preliminary data.</text>
</comment>
<dbReference type="AlphaFoldDB" id="A0A4Y3NAM9"/>
<dbReference type="GO" id="GO:0003677">
    <property type="term" value="F:DNA binding"/>
    <property type="evidence" value="ECO:0007669"/>
    <property type="project" value="InterPro"/>
</dbReference>
<proteinExistence type="predicted"/>
<feature type="domain" description="UvrD-like helicase C-terminal" evidence="1">
    <location>
        <begin position="583"/>
        <end position="631"/>
    </location>
</feature>
<dbReference type="PANTHER" id="PTHR11070">
    <property type="entry name" value="UVRD / RECB / PCRA DNA HELICASE FAMILY MEMBER"/>
    <property type="match status" value="1"/>
</dbReference>
<evidence type="ECO:0000313" key="3">
    <source>
        <dbReference type="Proteomes" id="UP000317715"/>
    </source>
</evidence>